<protein>
    <submittedName>
        <fullName evidence="9">MFS transporter</fullName>
    </submittedName>
</protein>
<feature type="transmembrane region" description="Helical" evidence="7">
    <location>
        <begin position="20"/>
        <end position="44"/>
    </location>
</feature>
<dbReference type="Gene3D" id="1.20.1250.20">
    <property type="entry name" value="MFS general substrate transporter like domains"/>
    <property type="match status" value="1"/>
</dbReference>
<reference evidence="9 10" key="1">
    <citation type="submission" date="2018-06" db="EMBL/GenBank/DDBJ databases">
        <title>Pseudomonas diversity within urban Lake Michigan freshwaters.</title>
        <authorList>
            <person name="Batrich M."/>
            <person name="Hatzopoulos T."/>
            <person name="Putonti C."/>
        </authorList>
    </citation>
    <scope>NUCLEOTIDE SEQUENCE [LARGE SCALE GENOMIC DNA]</scope>
    <source>
        <strain evidence="9 10">MB-090624</strain>
    </source>
</reference>
<keyword evidence="5 7" id="KW-1133">Transmembrane helix</keyword>
<evidence type="ECO:0000256" key="1">
    <source>
        <dbReference type="ARBA" id="ARBA00004651"/>
    </source>
</evidence>
<feature type="transmembrane region" description="Helical" evidence="7">
    <location>
        <begin position="172"/>
        <end position="192"/>
    </location>
</feature>
<evidence type="ECO:0000256" key="6">
    <source>
        <dbReference type="ARBA" id="ARBA00023136"/>
    </source>
</evidence>
<dbReference type="CDD" id="cd17329">
    <property type="entry name" value="MFS_MdtH_MDR_like"/>
    <property type="match status" value="1"/>
</dbReference>
<dbReference type="PROSITE" id="PS00216">
    <property type="entry name" value="SUGAR_TRANSPORT_1"/>
    <property type="match status" value="1"/>
</dbReference>
<dbReference type="InterPro" id="IPR011701">
    <property type="entry name" value="MFS"/>
</dbReference>
<feature type="transmembrane region" description="Helical" evidence="7">
    <location>
        <begin position="106"/>
        <end position="130"/>
    </location>
</feature>
<dbReference type="PANTHER" id="PTHR23517">
    <property type="entry name" value="RESISTANCE PROTEIN MDTM, PUTATIVE-RELATED-RELATED"/>
    <property type="match status" value="1"/>
</dbReference>
<dbReference type="RefSeq" id="WP_110651936.1">
    <property type="nucleotide sequence ID" value="NZ_QJRN01000004.1"/>
</dbReference>
<dbReference type="GO" id="GO:0022857">
    <property type="term" value="F:transmembrane transporter activity"/>
    <property type="evidence" value="ECO:0007669"/>
    <property type="project" value="InterPro"/>
</dbReference>
<feature type="transmembrane region" description="Helical" evidence="7">
    <location>
        <begin position="291"/>
        <end position="307"/>
    </location>
</feature>
<dbReference type="InterPro" id="IPR036259">
    <property type="entry name" value="MFS_trans_sf"/>
</dbReference>
<dbReference type="Proteomes" id="UP000248188">
    <property type="component" value="Unassembled WGS sequence"/>
</dbReference>
<keyword evidence="2" id="KW-0813">Transport</keyword>
<feature type="transmembrane region" description="Helical" evidence="7">
    <location>
        <begin position="313"/>
        <end position="336"/>
    </location>
</feature>
<dbReference type="Pfam" id="PF07690">
    <property type="entry name" value="MFS_1"/>
    <property type="match status" value="1"/>
</dbReference>
<dbReference type="InterPro" id="IPR005829">
    <property type="entry name" value="Sugar_transporter_CS"/>
</dbReference>
<evidence type="ECO:0000256" key="5">
    <source>
        <dbReference type="ARBA" id="ARBA00022989"/>
    </source>
</evidence>
<evidence type="ECO:0000313" key="9">
    <source>
        <dbReference type="EMBL" id="PYC40105.1"/>
    </source>
</evidence>
<evidence type="ECO:0000256" key="4">
    <source>
        <dbReference type="ARBA" id="ARBA00022692"/>
    </source>
</evidence>
<evidence type="ECO:0000259" key="8">
    <source>
        <dbReference type="PROSITE" id="PS50850"/>
    </source>
</evidence>
<feature type="transmembrane region" description="Helical" evidence="7">
    <location>
        <begin position="348"/>
        <end position="367"/>
    </location>
</feature>
<organism evidence="9 10">
    <name type="scientific">Pseudomonas protegens</name>
    <dbReference type="NCBI Taxonomy" id="380021"/>
    <lineage>
        <taxon>Bacteria</taxon>
        <taxon>Pseudomonadati</taxon>
        <taxon>Pseudomonadota</taxon>
        <taxon>Gammaproteobacteria</taxon>
        <taxon>Pseudomonadales</taxon>
        <taxon>Pseudomonadaceae</taxon>
        <taxon>Pseudomonas</taxon>
    </lineage>
</organism>
<dbReference type="EMBL" id="QJRN01000004">
    <property type="protein sequence ID" value="PYC40105.1"/>
    <property type="molecule type" value="Genomic_DNA"/>
</dbReference>
<evidence type="ECO:0000256" key="7">
    <source>
        <dbReference type="SAM" id="Phobius"/>
    </source>
</evidence>
<dbReference type="PROSITE" id="PS50850">
    <property type="entry name" value="MFS"/>
    <property type="match status" value="1"/>
</dbReference>
<feature type="transmembrane region" description="Helical" evidence="7">
    <location>
        <begin position="223"/>
        <end position="240"/>
    </location>
</feature>
<proteinExistence type="predicted"/>
<dbReference type="AlphaFoldDB" id="A0A9Q6NAU4"/>
<dbReference type="SUPFAM" id="SSF103473">
    <property type="entry name" value="MFS general substrate transporter"/>
    <property type="match status" value="1"/>
</dbReference>
<dbReference type="InterPro" id="IPR050171">
    <property type="entry name" value="MFS_Transporters"/>
</dbReference>
<feature type="transmembrane region" description="Helical" evidence="7">
    <location>
        <begin position="84"/>
        <end position="100"/>
    </location>
</feature>
<feature type="transmembrane region" description="Helical" evidence="7">
    <location>
        <begin position="379"/>
        <end position="399"/>
    </location>
</feature>
<keyword evidence="6 7" id="KW-0472">Membrane</keyword>
<keyword evidence="4 7" id="KW-0812">Transmembrane</keyword>
<evidence type="ECO:0000313" key="10">
    <source>
        <dbReference type="Proteomes" id="UP000248188"/>
    </source>
</evidence>
<comment type="caution">
    <text evidence="9">The sequence shown here is derived from an EMBL/GenBank/DDBJ whole genome shotgun (WGS) entry which is preliminary data.</text>
</comment>
<comment type="subcellular location">
    <subcellularLocation>
        <location evidence="1">Cell membrane</location>
        <topology evidence="1">Multi-pass membrane protein</topology>
    </subcellularLocation>
</comment>
<keyword evidence="3" id="KW-1003">Cell membrane</keyword>
<name>A0A9Q6NAU4_9PSED</name>
<sequence>MIERTFSWARYATLPRETHVVLFGTLLTRSAFFMIWPFLAIFLYQDYHLGATLIGTLLAVAMVGGALSSIYTGWLSDRFGRRRLILAGALLSALSFLLFIEAGSVFWFGVAVAGVSIGCSLLESTCKVLIGDYVEDLQSRELALYANYFLVNVGGSIGPLIGMLLLSSVRSLVFAVCALVYTVFGLLLWRLLRDKEARVQRHASAPTPNFLVAFGAVLKHRRFTLLMLCNTVAAFVYASFDSTLPQYLARSEVQDPVTLLVILITLNSLIVVFTQFPLLRLLEVYSTRCRLFWGMALMLASQLVFAGSPVTLFWGLALATLLLSVGELIVFPIFSIEVDRLAQESLRGTYFGVSSLYRVGIALSPIYGGGMLDLVGGQWMFIGLAALCGLVMVVQNYAVR</sequence>
<feature type="transmembrane region" description="Helical" evidence="7">
    <location>
        <begin position="260"/>
        <end position="279"/>
    </location>
</feature>
<feature type="transmembrane region" description="Helical" evidence="7">
    <location>
        <begin position="50"/>
        <end position="72"/>
    </location>
</feature>
<dbReference type="GO" id="GO:0005886">
    <property type="term" value="C:plasma membrane"/>
    <property type="evidence" value="ECO:0007669"/>
    <property type="project" value="UniProtKB-SubCell"/>
</dbReference>
<accession>A0A9Q6NAU4</accession>
<gene>
    <name evidence="9" type="ORF">DMX08_08815</name>
</gene>
<feature type="domain" description="Major facilitator superfamily (MFS) profile" evidence="8">
    <location>
        <begin position="17"/>
        <end position="400"/>
    </location>
</feature>
<evidence type="ECO:0000256" key="2">
    <source>
        <dbReference type="ARBA" id="ARBA00022448"/>
    </source>
</evidence>
<dbReference type="InterPro" id="IPR020846">
    <property type="entry name" value="MFS_dom"/>
</dbReference>
<dbReference type="PANTHER" id="PTHR23517:SF2">
    <property type="entry name" value="MULTIDRUG RESISTANCE PROTEIN MDTH"/>
    <property type="match status" value="1"/>
</dbReference>
<evidence type="ECO:0000256" key="3">
    <source>
        <dbReference type="ARBA" id="ARBA00022475"/>
    </source>
</evidence>
<feature type="transmembrane region" description="Helical" evidence="7">
    <location>
        <begin position="142"/>
        <end position="166"/>
    </location>
</feature>